<keyword evidence="2" id="KW-0802">TPR repeat</keyword>
<evidence type="ECO:0000256" key="1">
    <source>
        <dbReference type="ARBA" id="ARBA00022737"/>
    </source>
</evidence>
<gene>
    <name evidence="5" type="primary">LOC136087053</name>
</gene>
<feature type="domain" description="NB-ARC" evidence="3">
    <location>
        <begin position="194"/>
        <end position="336"/>
    </location>
</feature>
<name>A0ABM4CUN3_HYDVU</name>
<dbReference type="Proteomes" id="UP001652625">
    <property type="component" value="Chromosome 11"/>
</dbReference>
<dbReference type="SUPFAM" id="SSF52540">
    <property type="entry name" value="P-loop containing nucleoside triphosphate hydrolases"/>
    <property type="match status" value="1"/>
</dbReference>
<protein>
    <submittedName>
        <fullName evidence="5">Uncharacterized protein LOC136087053</fullName>
    </submittedName>
</protein>
<keyword evidence="4" id="KW-1185">Reference proteome</keyword>
<keyword evidence="1" id="KW-0677">Repeat</keyword>
<evidence type="ECO:0000259" key="3">
    <source>
        <dbReference type="Pfam" id="PF00931"/>
    </source>
</evidence>
<dbReference type="GeneID" id="136087053"/>
<dbReference type="Gene3D" id="1.25.40.10">
    <property type="entry name" value="Tetratricopeptide repeat domain"/>
    <property type="match status" value="4"/>
</dbReference>
<evidence type="ECO:0000256" key="2">
    <source>
        <dbReference type="ARBA" id="ARBA00022803"/>
    </source>
</evidence>
<dbReference type="SUPFAM" id="SSF48452">
    <property type="entry name" value="TPR-like"/>
    <property type="match status" value="4"/>
</dbReference>
<organism evidence="4 5">
    <name type="scientific">Hydra vulgaris</name>
    <name type="common">Hydra</name>
    <name type="synonym">Hydra attenuata</name>
    <dbReference type="NCBI Taxonomy" id="6087"/>
    <lineage>
        <taxon>Eukaryota</taxon>
        <taxon>Metazoa</taxon>
        <taxon>Cnidaria</taxon>
        <taxon>Hydrozoa</taxon>
        <taxon>Hydroidolina</taxon>
        <taxon>Anthoathecata</taxon>
        <taxon>Aplanulata</taxon>
        <taxon>Hydridae</taxon>
        <taxon>Hydra</taxon>
    </lineage>
</organism>
<proteinExistence type="predicted"/>
<dbReference type="Pfam" id="PF13424">
    <property type="entry name" value="TPR_12"/>
    <property type="match status" value="6"/>
</dbReference>
<sequence>MKNAELTEKELLDALHSLKLNKAQGLENVGSNVFKQRTFPKKLKIAMAIPVYKSGDDTNISNCRPISILPCFSEILERIIKQYISFGNEKTNNMTITCGVPNINPQGSVFGTLLFLIYITYLSKTSNNLEYNEKYTFCGCCGTGRLSLCGTGAVDNGMDDELSVRSIFGVQPSSEKLFFCEKVLSKIHDYFIGLQEVKKSTIVLYGMSGVGKTQIARKYCEVYHNFYENFVWINAAFGKLQISIINICQLLGLIVQDSKGDFFNIEVIVEKIHNYYKNEKTLYIFDNVDDESVQNLEMYISKKSNSFTLITSQWRTWSNNVNKMLIDVFSFQDAFAYVKNNMKENTDENIRNLIKELGYHPFAITQAIKYIKIYEISIEKYIDRYRSKPLEILDDETFPTEDESKSAIKAINLVLIKLEKTKIIVFKILNCLSHCDAQNISKEFIIQISKHLGIHEDYLIDEAIRLLMSYSLLNRFDDKKYSIHELTQLSCRCFQSKTFNTNTYLDLIEDYLKFELNGVKYHVDFGNHFVFHFLYLFRINRKRMSKTFHHMTTTIKKLLICKGLFQETIDILKAVESFIVETYGENNELTLDTKHNIAKCLYDMGKYYEALEIYYFVDKIKTETLGINHLSTIKTKHNIALCLHDMGKYNEALENYYSVDKMQIEVLGNNHLSTMKTKHNIALYLNDMGKYNEALEIFYAVEKIRTETLGIRHPSTTKTKNSIANCLCDMGKYNEALEIFYSVDKIQTEVLGVNHPAAMATKDYIANCLHDMGKYNNALKIYYFVDKTKTEVLGDNHPSTMKTKNSLANCLYDMGKYNEALEIFYAVEKIRTETLGISHPSTTKTKNSIANFLCDMGKYNEALEIFYTVEKIQTEVLGINHPVTMATKDNIANCLHDMGKYNKALEIYNSVDKIKTEVLGDNHPSTMKTKNNIANCLYGMGKYNEALEILYSVDKIKTEILGNNHPSTMKTKNNIANCFNGMGKYVEALEILYSVDKIKTEILGSNHPSTMKTKNNIANCFNEMGKYVEALEILYSVEKIQTKILGVNNPSTIATQHCIAICLSKMGKHNNAMEIYNSVYKKQTEILGFNHLSTMKTKHCIASCLEDMGRYKEALKVFYSVDKIQTETLGITHPSTINTKHCIASCLSNLEKEKSCLIV</sequence>
<evidence type="ECO:0000313" key="4">
    <source>
        <dbReference type="Proteomes" id="UP001652625"/>
    </source>
</evidence>
<dbReference type="Gene3D" id="3.40.50.300">
    <property type="entry name" value="P-loop containing nucleotide triphosphate hydrolases"/>
    <property type="match status" value="1"/>
</dbReference>
<dbReference type="RefSeq" id="XP_065665631.1">
    <property type="nucleotide sequence ID" value="XM_065809559.1"/>
</dbReference>
<dbReference type="PANTHER" id="PTHR45641:SF19">
    <property type="entry name" value="NEPHROCYSTIN-3"/>
    <property type="match status" value="1"/>
</dbReference>
<dbReference type="PRINTS" id="PR00381">
    <property type="entry name" value="KINESINLIGHT"/>
</dbReference>
<dbReference type="InterPro" id="IPR019734">
    <property type="entry name" value="TPR_rpt"/>
</dbReference>
<dbReference type="InterPro" id="IPR027417">
    <property type="entry name" value="P-loop_NTPase"/>
</dbReference>
<evidence type="ECO:0000313" key="5">
    <source>
        <dbReference type="RefSeq" id="XP_065665631.1"/>
    </source>
</evidence>
<dbReference type="PANTHER" id="PTHR45641">
    <property type="entry name" value="TETRATRICOPEPTIDE REPEAT PROTEIN (AFU_ORTHOLOGUE AFUA_6G03870)"/>
    <property type="match status" value="1"/>
</dbReference>
<dbReference type="InterPro" id="IPR011990">
    <property type="entry name" value="TPR-like_helical_dom_sf"/>
</dbReference>
<reference evidence="5" key="1">
    <citation type="submission" date="2025-08" db="UniProtKB">
        <authorList>
            <consortium name="RefSeq"/>
        </authorList>
    </citation>
    <scope>IDENTIFICATION</scope>
</reference>
<dbReference type="InterPro" id="IPR002182">
    <property type="entry name" value="NB-ARC"/>
</dbReference>
<dbReference type="Pfam" id="PF00931">
    <property type="entry name" value="NB-ARC"/>
    <property type="match status" value="1"/>
</dbReference>
<accession>A0ABM4CUN3</accession>
<dbReference type="SMART" id="SM00028">
    <property type="entry name" value="TPR"/>
    <property type="match status" value="12"/>
</dbReference>